<evidence type="ECO:0000313" key="10">
    <source>
        <dbReference type="EMBL" id="KAG8628147.1"/>
    </source>
</evidence>
<accession>A0A8K0L2Z7</accession>
<sequence>MLGAILLNGTPWIVLLVECKPLRAHWDREAGTCWQSPSKTYLIYASIGYKVTTDLVCASLPVIAVWNLHLKRSRKLLIYALVLLGLTAAGCSVGRATALSLDPMDSTWTYCIAALWSNLTQQTIRPDQTQIFDFHQGLDLDASTWNLDNSYSNDPYPLDSLFPLNLFDLPVTTMPNMVAMNTTSHNSIPSHDFPLDFMVSTIPSTSSTSPAIAMTSASTGSGLSSPSSSSIQASSSSAKRRAEHSIDESVVDKRRRNNAAAAKYRQKKVDRIATLEDEVRQVSKERDELRLQLARRDAEIEVLRGLFKRD</sequence>
<keyword evidence="5" id="KW-0539">Nucleus</keyword>
<evidence type="ECO:0000313" key="11">
    <source>
        <dbReference type="Proteomes" id="UP000809789"/>
    </source>
</evidence>
<evidence type="ECO:0000256" key="1">
    <source>
        <dbReference type="ARBA" id="ARBA00004123"/>
    </source>
</evidence>
<dbReference type="InterPro" id="IPR049326">
    <property type="entry name" value="Rhodopsin_dom_fungi"/>
</dbReference>
<dbReference type="InterPro" id="IPR004827">
    <property type="entry name" value="bZIP"/>
</dbReference>
<dbReference type="EMBL" id="JAESVG020000004">
    <property type="protein sequence ID" value="KAG8628147.1"/>
    <property type="molecule type" value="Genomic_DNA"/>
</dbReference>
<gene>
    <name evidence="10" type="ORF">KVT40_004020</name>
</gene>
<evidence type="ECO:0000256" key="4">
    <source>
        <dbReference type="ARBA" id="ARBA00023163"/>
    </source>
</evidence>
<feature type="compositionally biased region" description="Low complexity" evidence="6">
    <location>
        <begin position="208"/>
        <end position="237"/>
    </location>
</feature>
<dbReference type="OrthoDB" id="2257100at2759"/>
<feature type="transmembrane region" description="Helical" evidence="7">
    <location>
        <begin position="43"/>
        <end position="64"/>
    </location>
</feature>
<dbReference type="AlphaFoldDB" id="A0A8K0L2Z7"/>
<keyword evidence="2" id="KW-0805">Transcription regulation</keyword>
<dbReference type="CDD" id="cd14686">
    <property type="entry name" value="bZIP"/>
    <property type="match status" value="1"/>
</dbReference>
<reference evidence="10" key="1">
    <citation type="submission" date="2021-07" db="EMBL/GenBank/DDBJ databases">
        <title>Elsinoe batatas strain:CRI-CJ2 Genome sequencing and assembly.</title>
        <authorList>
            <person name="Huang L."/>
        </authorList>
    </citation>
    <scope>NUCLEOTIDE SEQUENCE</scope>
    <source>
        <strain evidence="10">CRI-CJ2</strain>
    </source>
</reference>
<dbReference type="GO" id="GO:0001228">
    <property type="term" value="F:DNA-binding transcription activator activity, RNA polymerase II-specific"/>
    <property type="evidence" value="ECO:0007669"/>
    <property type="project" value="TreeGrafter"/>
</dbReference>
<evidence type="ECO:0000256" key="6">
    <source>
        <dbReference type="SAM" id="MobiDB-lite"/>
    </source>
</evidence>
<evidence type="ECO:0000256" key="7">
    <source>
        <dbReference type="SAM" id="Phobius"/>
    </source>
</evidence>
<dbReference type="Pfam" id="PF07716">
    <property type="entry name" value="bZIP_2"/>
    <property type="match status" value="1"/>
</dbReference>
<dbReference type="InterPro" id="IPR046347">
    <property type="entry name" value="bZIP_sf"/>
</dbReference>
<dbReference type="PROSITE" id="PS00036">
    <property type="entry name" value="BZIP_BASIC"/>
    <property type="match status" value="1"/>
</dbReference>
<keyword evidence="7" id="KW-1133">Transmembrane helix</keyword>
<dbReference type="GO" id="GO:0005634">
    <property type="term" value="C:nucleus"/>
    <property type="evidence" value="ECO:0007669"/>
    <property type="project" value="UniProtKB-SubCell"/>
</dbReference>
<feature type="transmembrane region" description="Helical" evidence="7">
    <location>
        <begin position="76"/>
        <end position="96"/>
    </location>
</feature>
<name>A0A8K0L2Z7_9PEZI</name>
<dbReference type="Proteomes" id="UP000809789">
    <property type="component" value="Unassembled WGS sequence"/>
</dbReference>
<comment type="caution">
    <text evidence="10">The sequence shown here is derived from an EMBL/GenBank/DDBJ whole genome shotgun (WGS) entry which is preliminary data.</text>
</comment>
<evidence type="ECO:0000256" key="8">
    <source>
        <dbReference type="SAM" id="SignalP"/>
    </source>
</evidence>
<feature type="chain" id="PRO_5035451318" description="BZIP domain-containing protein" evidence="8">
    <location>
        <begin position="25"/>
        <end position="310"/>
    </location>
</feature>
<dbReference type="GO" id="GO:0000977">
    <property type="term" value="F:RNA polymerase II transcription regulatory region sequence-specific DNA binding"/>
    <property type="evidence" value="ECO:0007669"/>
    <property type="project" value="TreeGrafter"/>
</dbReference>
<evidence type="ECO:0000256" key="3">
    <source>
        <dbReference type="ARBA" id="ARBA00023125"/>
    </source>
</evidence>
<feature type="compositionally biased region" description="Basic and acidic residues" evidence="6">
    <location>
        <begin position="243"/>
        <end position="252"/>
    </location>
</feature>
<keyword evidence="4" id="KW-0804">Transcription</keyword>
<keyword evidence="11" id="KW-1185">Reference proteome</keyword>
<dbReference type="PANTHER" id="PTHR13044">
    <property type="entry name" value="ACTIVATING TRANSCRIPTION FACTOR ATF 4/5"/>
    <property type="match status" value="1"/>
</dbReference>
<evidence type="ECO:0000259" key="9">
    <source>
        <dbReference type="PROSITE" id="PS50217"/>
    </source>
</evidence>
<dbReference type="SUPFAM" id="SSF57959">
    <property type="entry name" value="Leucine zipper domain"/>
    <property type="match status" value="1"/>
</dbReference>
<dbReference type="SMART" id="SM00338">
    <property type="entry name" value="BRLZ"/>
    <property type="match status" value="1"/>
</dbReference>
<keyword evidence="3" id="KW-0238">DNA-binding</keyword>
<evidence type="ECO:0000256" key="2">
    <source>
        <dbReference type="ARBA" id="ARBA00023015"/>
    </source>
</evidence>
<evidence type="ECO:0000256" key="5">
    <source>
        <dbReference type="ARBA" id="ARBA00023242"/>
    </source>
</evidence>
<protein>
    <recommendedName>
        <fullName evidence="9">BZIP domain-containing protein</fullName>
    </recommendedName>
</protein>
<keyword evidence="7" id="KW-0812">Transmembrane</keyword>
<keyword evidence="8" id="KW-0732">Signal</keyword>
<feature type="signal peptide" evidence="8">
    <location>
        <begin position="1"/>
        <end position="24"/>
    </location>
</feature>
<dbReference type="Gene3D" id="1.20.5.170">
    <property type="match status" value="1"/>
</dbReference>
<dbReference type="PANTHER" id="PTHR13044:SF14">
    <property type="entry name" value="CRYPTOCEPHAL, ISOFORM A"/>
    <property type="match status" value="1"/>
</dbReference>
<dbReference type="Pfam" id="PF20684">
    <property type="entry name" value="Fung_rhodopsin"/>
    <property type="match status" value="1"/>
</dbReference>
<organism evidence="10 11">
    <name type="scientific">Elsinoe batatas</name>
    <dbReference type="NCBI Taxonomy" id="2601811"/>
    <lineage>
        <taxon>Eukaryota</taxon>
        <taxon>Fungi</taxon>
        <taxon>Dikarya</taxon>
        <taxon>Ascomycota</taxon>
        <taxon>Pezizomycotina</taxon>
        <taxon>Dothideomycetes</taxon>
        <taxon>Dothideomycetidae</taxon>
        <taxon>Myriangiales</taxon>
        <taxon>Elsinoaceae</taxon>
        <taxon>Elsinoe</taxon>
    </lineage>
</organism>
<comment type="subcellular location">
    <subcellularLocation>
        <location evidence="1">Nucleus</location>
    </subcellularLocation>
</comment>
<feature type="domain" description="BZIP" evidence="9">
    <location>
        <begin position="247"/>
        <end position="310"/>
    </location>
</feature>
<dbReference type="PROSITE" id="PS50217">
    <property type="entry name" value="BZIP"/>
    <property type="match status" value="1"/>
</dbReference>
<proteinExistence type="predicted"/>
<keyword evidence="7" id="KW-0472">Membrane</keyword>
<feature type="region of interest" description="Disordered" evidence="6">
    <location>
        <begin position="208"/>
        <end position="267"/>
    </location>
</feature>